<feature type="region of interest" description="Disordered" evidence="1">
    <location>
        <begin position="126"/>
        <end position="153"/>
    </location>
</feature>
<dbReference type="Proteomes" id="UP001064632">
    <property type="component" value="Chromosome"/>
</dbReference>
<evidence type="ECO:0000256" key="1">
    <source>
        <dbReference type="SAM" id="MobiDB-lite"/>
    </source>
</evidence>
<protein>
    <submittedName>
        <fullName evidence="2">Uncharacterized protein</fullName>
    </submittedName>
</protein>
<reference evidence="2" key="1">
    <citation type="submission" date="2022-09" db="EMBL/GenBank/DDBJ databases">
        <title>Tahibacter sp. nov., isolated from a fresh water.</title>
        <authorList>
            <person name="Baek J.H."/>
            <person name="Lee J.K."/>
            <person name="Kim J.M."/>
            <person name="Jeon C.O."/>
        </authorList>
    </citation>
    <scope>NUCLEOTIDE SEQUENCE</scope>
    <source>
        <strain evidence="2">W38</strain>
    </source>
</reference>
<dbReference type="RefSeq" id="WP_261695531.1">
    <property type="nucleotide sequence ID" value="NZ_CP104694.1"/>
</dbReference>
<name>A0ABY6BEW1_9GAMM</name>
<keyword evidence="3" id="KW-1185">Reference proteome</keyword>
<dbReference type="EMBL" id="CP104694">
    <property type="protein sequence ID" value="UXI68573.1"/>
    <property type="molecule type" value="Genomic_DNA"/>
</dbReference>
<organism evidence="2 3">
    <name type="scientific">Tahibacter amnicola</name>
    <dbReference type="NCBI Taxonomy" id="2976241"/>
    <lineage>
        <taxon>Bacteria</taxon>
        <taxon>Pseudomonadati</taxon>
        <taxon>Pseudomonadota</taxon>
        <taxon>Gammaproteobacteria</taxon>
        <taxon>Lysobacterales</taxon>
        <taxon>Rhodanobacteraceae</taxon>
        <taxon>Tahibacter</taxon>
    </lineage>
</organism>
<gene>
    <name evidence="2" type="ORF">N4264_02650</name>
</gene>
<evidence type="ECO:0000313" key="2">
    <source>
        <dbReference type="EMBL" id="UXI68573.1"/>
    </source>
</evidence>
<accession>A0ABY6BEW1</accession>
<proteinExistence type="predicted"/>
<evidence type="ECO:0000313" key="3">
    <source>
        <dbReference type="Proteomes" id="UP001064632"/>
    </source>
</evidence>
<sequence length="153" mass="17394">MHQRIAYTDPWLELLDCIEDAVQLCAFDYFAAARDELRRADRLLKMSLRQWEGEEAQIARAWLAKACEPQTGSSDARRAHYAGTLWRARRAVRRYWLRQQGVAWDPYPEALTRPWSMSEIRVVATGADAPRSASAGTDADTQRGGAPNSRVSR</sequence>